<accession>A0AAN8Y5H7</accession>
<keyword evidence="2" id="KW-1185">Reference proteome</keyword>
<proteinExistence type="predicted"/>
<organism evidence="1 2">
    <name type="scientific">Solanum bulbocastanum</name>
    <name type="common">Wild potato</name>
    <dbReference type="NCBI Taxonomy" id="147425"/>
    <lineage>
        <taxon>Eukaryota</taxon>
        <taxon>Viridiplantae</taxon>
        <taxon>Streptophyta</taxon>
        <taxon>Embryophyta</taxon>
        <taxon>Tracheophyta</taxon>
        <taxon>Spermatophyta</taxon>
        <taxon>Magnoliopsida</taxon>
        <taxon>eudicotyledons</taxon>
        <taxon>Gunneridae</taxon>
        <taxon>Pentapetalae</taxon>
        <taxon>asterids</taxon>
        <taxon>lamiids</taxon>
        <taxon>Solanales</taxon>
        <taxon>Solanaceae</taxon>
        <taxon>Solanoideae</taxon>
        <taxon>Solaneae</taxon>
        <taxon>Solanum</taxon>
    </lineage>
</organism>
<name>A0AAN8Y5H7_SOLBU</name>
<dbReference type="EMBL" id="JBANQN010000009">
    <property type="protein sequence ID" value="KAK6779606.1"/>
    <property type="molecule type" value="Genomic_DNA"/>
</dbReference>
<gene>
    <name evidence="1" type="ORF">RDI58_021790</name>
</gene>
<evidence type="ECO:0000313" key="2">
    <source>
        <dbReference type="Proteomes" id="UP001371456"/>
    </source>
</evidence>
<reference evidence="1 2" key="1">
    <citation type="submission" date="2024-02" db="EMBL/GenBank/DDBJ databases">
        <title>de novo genome assembly of Solanum bulbocastanum strain 11H21.</title>
        <authorList>
            <person name="Hosaka A.J."/>
        </authorList>
    </citation>
    <scope>NUCLEOTIDE SEQUENCE [LARGE SCALE GENOMIC DNA]</scope>
    <source>
        <tissue evidence="1">Young leaves</tissue>
    </source>
</reference>
<comment type="caution">
    <text evidence="1">The sequence shown here is derived from an EMBL/GenBank/DDBJ whole genome shotgun (WGS) entry which is preliminary data.</text>
</comment>
<dbReference type="AlphaFoldDB" id="A0AAN8Y5H7"/>
<protein>
    <submittedName>
        <fullName evidence="1">Uncharacterized protein</fullName>
    </submittedName>
</protein>
<evidence type="ECO:0000313" key="1">
    <source>
        <dbReference type="EMBL" id="KAK6779606.1"/>
    </source>
</evidence>
<sequence length="19" mass="2431">MVTFLFEYKFLINNKSWSY</sequence>
<dbReference type="Proteomes" id="UP001371456">
    <property type="component" value="Unassembled WGS sequence"/>
</dbReference>